<evidence type="ECO:0008006" key="5">
    <source>
        <dbReference type="Google" id="ProtNLM"/>
    </source>
</evidence>
<feature type="region of interest" description="Disordered" evidence="1">
    <location>
        <begin position="53"/>
        <end position="74"/>
    </location>
</feature>
<keyword evidence="4" id="KW-1185">Reference proteome</keyword>
<reference evidence="3 4" key="1">
    <citation type="journal article" date="2023" name="Microbiol. Resour. Announc.">
        <title>Complete Genome Sequence of Mycobacterium wuenschmanii, a novel Nontuberculous Mycobacterium Isolated from a captive population of Amazon Milk Frogs.</title>
        <authorList>
            <person name="Hicks J."/>
            <person name="Zeineldin M."/>
            <person name="Ward H."/>
            <person name="Wuenschmann A."/>
            <person name="Camp P."/>
            <person name="Farrell D."/>
            <person name="Lehman K."/>
            <person name="Thacker T."/>
            <person name="Cuthbert E."/>
        </authorList>
    </citation>
    <scope>NUCLEOTIDE SEQUENCE [LARGE SCALE GENOMIC DNA]</scope>
    <source>
        <strain evidence="3 4">Wuenschmanii</strain>
    </source>
</reference>
<protein>
    <recommendedName>
        <fullName evidence="5">Intersectin-EH binding protein Ibp1</fullName>
    </recommendedName>
</protein>
<dbReference type="RefSeq" id="WP_285185245.1">
    <property type="nucleotide sequence ID" value="NZ_CP126981.1"/>
</dbReference>
<evidence type="ECO:0000313" key="4">
    <source>
        <dbReference type="Proteomes" id="UP001236585"/>
    </source>
</evidence>
<proteinExistence type="predicted"/>
<name>A0ABY8VX07_9MYCO</name>
<evidence type="ECO:0000256" key="1">
    <source>
        <dbReference type="SAM" id="MobiDB-lite"/>
    </source>
</evidence>
<dbReference type="Proteomes" id="UP001236585">
    <property type="component" value="Chromosome"/>
</dbReference>
<gene>
    <name evidence="3" type="ORF">PT015_14055</name>
</gene>
<accession>A0ABY8VX07</accession>
<organism evidence="3 4">
    <name type="scientific">Candidatus Mycobacterium wuenschmannii</name>
    <dbReference type="NCBI Taxonomy" id="3027808"/>
    <lineage>
        <taxon>Bacteria</taxon>
        <taxon>Bacillati</taxon>
        <taxon>Actinomycetota</taxon>
        <taxon>Actinomycetes</taxon>
        <taxon>Mycobacteriales</taxon>
        <taxon>Mycobacteriaceae</taxon>
        <taxon>Mycobacterium</taxon>
    </lineage>
</organism>
<feature type="chain" id="PRO_5045544589" description="Intersectin-EH binding protein Ibp1" evidence="2">
    <location>
        <begin position="27"/>
        <end position="74"/>
    </location>
</feature>
<feature type="signal peptide" evidence="2">
    <location>
        <begin position="1"/>
        <end position="26"/>
    </location>
</feature>
<evidence type="ECO:0000256" key="2">
    <source>
        <dbReference type="SAM" id="SignalP"/>
    </source>
</evidence>
<dbReference type="EMBL" id="CP126981">
    <property type="protein sequence ID" value="WIM86049.1"/>
    <property type="molecule type" value="Genomic_DNA"/>
</dbReference>
<keyword evidence="2" id="KW-0732">Signal</keyword>
<sequence>MKTRVLLSAAALAAGAFVFTAPSASASDFCDSLGNPAQIHDCNCGSDNHPGTPEYQQCLHGGPVPGPAKTEPAP</sequence>
<evidence type="ECO:0000313" key="3">
    <source>
        <dbReference type="EMBL" id="WIM86049.1"/>
    </source>
</evidence>